<keyword evidence="1" id="KW-0472">Membrane</keyword>
<feature type="transmembrane region" description="Helical" evidence="1">
    <location>
        <begin position="87"/>
        <end position="112"/>
    </location>
</feature>
<evidence type="ECO:0000256" key="1">
    <source>
        <dbReference type="SAM" id="Phobius"/>
    </source>
</evidence>
<dbReference type="RefSeq" id="XP_033400571.1">
    <property type="nucleotide sequence ID" value="XM_033542930.1"/>
</dbReference>
<name>A0A6A6BL70_9PEZI</name>
<keyword evidence="1" id="KW-1133">Transmembrane helix</keyword>
<dbReference type="AlphaFoldDB" id="A0A6A6BL70"/>
<protein>
    <submittedName>
        <fullName evidence="2">Uncharacterized protein</fullName>
    </submittedName>
</protein>
<dbReference type="PANTHER" id="PTHR35041">
    <property type="entry name" value="MEDIATOR OF RNA POLYMERASE II TRANSCRIPTION SUBUNIT 1"/>
    <property type="match status" value="1"/>
</dbReference>
<organism evidence="2 3">
    <name type="scientific">Aplosporella prunicola CBS 121167</name>
    <dbReference type="NCBI Taxonomy" id="1176127"/>
    <lineage>
        <taxon>Eukaryota</taxon>
        <taxon>Fungi</taxon>
        <taxon>Dikarya</taxon>
        <taxon>Ascomycota</taxon>
        <taxon>Pezizomycotina</taxon>
        <taxon>Dothideomycetes</taxon>
        <taxon>Dothideomycetes incertae sedis</taxon>
        <taxon>Botryosphaeriales</taxon>
        <taxon>Aplosporellaceae</taxon>
        <taxon>Aplosporella</taxon>
    </lineage>
</organism>
<feature type="transmembrane region" description="Helical" evidence="1">
    <location>
        <begin position="564"/>
        <end position="589"/>
    </location>
</feature>
<feature type="transmembrane region" description="Helical" evidence="1">
    <location>
        <begin position="824"/>
        <end position="845"/>
    </location>
</feature>
<keyword evidence="1" id="KW-0812">Transmembrane</keyword>
<gene>
    <name evidence="2" type="ORF">K452DRAFT_305825</name>
</gene>
<dbReference type="OrthoDB" id="5421757at2759"/>
<dbReference type="Proteomes" id="UP000799438">
    <property type="component" value="Unassembled WGS sequence"/>
</dbReference>
<accession>A0A6A6BL70</accession>
<feature type="transmembrane region" description="Helical" evidence="1">
    <location>
        <begin position="763"/>
        <end position="783"/>
    </location>
</feature>
<feature type="transmembrane region" description="Helical" evidence="1">
    <location>
        <begin position="180"/>
        <end position="202"/>
    </location>
</feature>
<keyword evidence="3" id="KW-1185">Reference proteome</keyword>
<evidence type="ECO:0000313" key="2">
    <source>
        <dbReference type="EMBL" id="KAF2144859.1"/>
    </source>
</evidence>
<feature type="transmembrane region" description="Helical" evidence="1">
    <location>
        <begin position="132"/>
        <end position="154"/>
    </location>
</feature>
<dbReference type="EMBL" id="ML995478">
    <property type="protein sequence ID" value="KAF2144859.1"/>
    <property type="molecule type" value="Genomic_DNA"/>
</dbReference>
<dbReference type="PANTHER" id="PTHR35041:SF6">
    <property type="entry name" value="FORMYLMETHIONINE DEFORMYLASE-LIKE PROTEIN-RELATED"/>
    <property type="match status" value="1"/>
</dbReference>
<reference evidence="2" key="1">
    <citation type="journal article" date="2020" name="Stud. Mycol.">
        <title>101 Dothideomycetes genomes: a test case for predicting lifestyles and emergence of pathogens.</title>
        <authorList>
            <person name="Haridas S."/>
            <person name="Albert R."/>
            <person name="Binder M."/>
            <person name="Bloem J."/>
            <person name="Labutti K."/>
            <person name="Salamov A."/>
            <person name="Andreopoulos B."/>
            <person name="Baker S."/>
            <person name="Barry K."/>
            <person name="Bills G."/>
            <person name="Bluhm B."/>
            <person name="Cannon C."/>
            <person name="Castanera R."/>
            <person name="Culley D."/>
            <person name="Daum C."/>
            <person name="Ezra D."/>
            <person name="Gonzalez J."/>
            <person name="Henrissat B."/>
            <person name="Kuo A."/>
            <person name="Liang C."/>
            <person name="Lipzen A."/>
            <person name="Lutzoni F."/>
            <person name="Magnuson J."/>
            <person name="Mondo S."/>
            <person name="Nolan M."/>
            <person name="Ohm R."/>
            <person name="Pangilinan J."/>
            <person name="Park H.-J."/>
            <person name="Ramirez L."/>
            <person name="Alfaro M."/>
            <person name="Sun H."/>
            <person name="Tritt A."/>
            <person name="Yoshinaga Y."/>
            <person name="Zwiers L.-H."/>
            <person name="Turgeon B."/>
            <person name="Goodwin S."/>
            <person name="Spatafora J."/>
            <person name="Crous P."/>
            <person name="Grigoriev I."/>
        </authorList>
    </citation>
    <scope>NUCLEOTIDE SEQUENCE</scope>
    <source>
        <strain evidence="2">CBS 121167</strain>
    </source>
</reference>
<evidence type="ECO:0000313" key="3">
    <source>
        <dbReference type="Proteomes" id="UP000799438"/>
    </source>
</evidence>
<sequence>MSASSHSFGQYTAVRQEDGHRQELGIYPANMESLSPSLSQTSTRSGQVVSSIHVVPKQDTEVTQNEPRQLFGQTDPRFCKWSIGWTTIAIIVGCYLLAFLTALGNYLFFNYLDGRLVEDSLSQSWVAAMSTAFVRVYSVLLTTSLGTAFAQLLWRRMRLKAHRVSTIDSLMSLTRNPLRLFCWDVLFHAPFLWIFGLLLTLIPIGTVLPPGALVVHSRSRIIHTDVVVPTFDPAYLGNGLWEDFEPSFLFSVLPYPSAYAQPRTPIIRLAKRVLLADDYLTMPSTCGRNCSYNIQFSGPVLKCQSKTFPGLHKVVQAQYPTANATPAFSVGTASAGFGPADIEWRYLGAQQIVNETILGDGSTQYFRFDMQYPMIDSMRTPGGGENISCVTLAANYSVNASFIEDKQTLTWEVFDEPQPLNASLFGNVWFEDAGTDPDPFLKINFTQVDEPMLVPPHGSIPISQAVAGLNIRAISEALTSTLAGAIVGYTNIGFQATNTMLLDSAFLATDSSNYSYLASSLTAAKLEALMQKLAVSTLLLQQRNTTVQATQTFFHTTYVLAHRAYLVVTYAVSLGVALACVVCGLVALLKNGVAADAGGFLQILCTTTGDTKLNRLAGRCCLGGDENVVAELRGLRVRFGEVRGSGGVGAGVTAFGTVEETVEIRKEGRCIYLDHLVTGLGLLRGSFCIAPIPPKTSPMARNPAKRVAKAGGAPAAAKAKPSGPPPPFSTAPAELAPFYEKLDPARIYITHIDRHPADFKKQIFTVPVLLNLAIAALLVWRLYTAGPMYYEMAFAAMGKKNDATVPRAERTWGQLARLTVTRGFMFLLDYVLVTIIGNWPVTFFFERPGNPCTWRWAVGFRNAEIYVRGSRGWGASDLLGEESGSGKRGQDSPFFATRILPAVDRGLVSRKTGYLLMNADWDLDFAGMVRATQLVDAKTLPESAFEKSVWVHAGEDTGWCVWEIYRLDEGAEDEGRKKIVLFKDKLTQMGKESLFFRWIELIQYESSQPGGFTPARQQDAVKKARELFEANGVDFEKFADEVGGLDGMPGLEGSAS</sequence>
<proteinExistence type="predicted"/>
<dbReference type="GeneID" id="54300427"/>